<dbReference type="Proteomes" id="UP001159427">
    <property type="component" value="Unassembled WGS sequence"/>
</dbReference>
<evidence type="ECO:0000256" key="2">
    <source>
        <dbReference type="ARBA" id="ARBA00022692"/>
    </source>
</evidence>
<dbReference type="PANTHER" id="PTHR16875:SF0">
    <property type="entry name" value="SELENOPROTEIN K"/>
    <property type="match status" value="1"/>
</dbReference>
<evidence type="ECO:0000256" key="3">
    <source>
        <dbReference type="ARBA" id="ARBA00022933"/>
    </source>
</evidence>
<dbReference type="EMBL" id="CALNXI010002045">
    <property type="protein sequence ID" value="CAH3182094.1"/>
    <property type="molecule type" value="Genomic_DNA"/>
</dbReference>
<organism evidence="8 9">
    <name type="scientific">Porites evermanni</name>
    <dbReference type="NCBI Taxonomy" id="104178"/>
    <lineage>
        <taxon>Eukaryota</taxon>
        <taxon>Metazoa</taxon>
        <taxon>Cnidaria</taxon>
        <taxon>Anthozoa</taxon>
        <taxon>Hexacorallia</taxon>
        <taxon>Scleractinia</taxon>
        <taxon>Fungiina</taxon>
        <taxon>Poritidae</taxon>
        <taxon>Porites</taxon>
    </lineage>
</organism>
<dbReference type="PANTHER" id="PTHR16875">
    <property type="entry name" value="SELENOPROTEIN K"/>
    <property type="match status" value="1"/>
</dbReference>
<accession>A0ABN8RTF1</accession>
<feature type="non-terminal residue" evidence="8">
    <location>
        <position position="1"/>
    </location>
</feature>
<keyword evidence="4 7" id="KW-1133">Transmembrane helix</keyword>
<reference evidence="8 9" key="1">
    <citation type="submission" date="2022-05" db="EMBL/GenBank/DDBJ databases">
        <authorList>
            <consortium name="Genoscope - CEA"/>
            <person name="William W."/>
        </authorList>
    </citation>
    <scope>NUCLEOTIDE SEQUENCE [LARGE SCALE GENOMIC DNA]</scope>
</reference>
<keyword evidence="9" id="KW-1185">Reference proteome</keyword>
<feature type="transmembrane region" description="Helical" evidence="7">
    <location>
        <begin position="12"/>
        <end position="35"/>
    </location>
</feature>
<evidence type="ECO:0000256" key="5">
    <source>
        <dbReference type="ARBA" id="ARBA00023136"/>
    </source>
</evidence>
<evidence type="ECO:0000256" key="6">
    <source>
        <dbReference type="SAM" id="MobiDB-lite"/>
    </source>
</evidence>
<evidence type="ECO:0000256" key="7">
    <source>
        <dbReference type="SAM" id="Phobius"/>
    </source>
</evidence>
<evidence type="ECO:0000313" key="9">
    <source>
        <dbReference type="Proteomes" id="UP001159427"/>
    </source>
</evidence>
<sequence>FYSTGNVLDNRSIWRLSIFSDVFWGIVNFVVLLFFGLNPPGLTKHGNSYTSTDYRPGQGPPRPPGRRFGRIGGGGGGAPYNPGPPMGGG</sequence>
<keyword evidence="2 7" id="KW-0812">Transmembrane</keyword>
<evidence type="ECO:0008006" key="10">
    <source>
        <dbReference type="Google" id="ProtNLM"/>
    </source>
</evidence>
<proteinExistence type="predicted"/>
<keyword evidence="5 7" id="KW-0472">Membrane</keyword>
<evidence type="ECO:0000313" key="8">
    <source>
        <dbReference type="EMBL" id="CAH3182094.1"/>
    </source>
</evidence>
<dbReference type="Pfam" id="PF10961">
    <property type="entry name" value="SelK_SelG"/>
    <property type="match status" value="1"/>
</dbReference>
<comment type="subcellular location">
    <subcellularLocation>
        <location evidence="1">Membrane</location>
        <topology evidence="1">Single-pass membrane protein</topology>
    </subcellularLocation>
</comment>
<gene>
    <name evidence="8" type="ORF">PEVE_00014014</name>
</gene>
<evidence type="ECO:0000256" key="1">
    <source>
        <dbReference type="ARBA" id="ARBA00004167"/>
    </source>
</evidence>
<name>A0ABN8RTF1_9CNID</name>
<protein>
    <recommendedName>
        <fullName evidence="10">Selenoprotein K</fullName>
    </recommendedName>
</protein>
<comment type="caution">
    <text evidence="8">The sequence shown here is derived from an EMBL/GenBank/DDBJ whole genome shotgun (WGS) entry which is preliminary data.</text>
</comment>
<evidence type="ECO:0000256" key="4">
    <source>
        <dbReference type="ARBA" id="ARBA00022989"/>
    </source>
</evidence>
<keyword evidence="3" id="KW-0712">Selenocysteine</keyword>
<dbReference type="InterPro" id="IPR024491">
    <property type="entry name" value="Se_SelK/SelG"/>
</dbReference>
<feature type="region of interest" description="Disordered" evidence="6">
    <location>
        <begin position="46"/>
        <end position="89"/>
    </location>
</feature>